<dbReference type="SUPFAM" id="SSF88659">
    <property type="entry name" value="Sigma3 and sigma4 domains of RNA polymerase sigma factors"/>
    <property type="match status" value="1"/>
</dbReference>
<evidence type="ECO:0000256" key="4">
    <source>
        <dbReference type="ARBA" id="ARBA00023125"/>
    </source>
</evidence>
<feature type="domain" description="RNA polymerase sigma factor 70 region 4 type 2" evidence="8">
    <location>
        <begin position="125"/>
        <end position="177"/>
    </location>
</feature>
<evidence type="ECO:0000313" key="9">
    <source>
        <dbReference type="EMBL" id="PTQ56625.1"/>
    </source>
</evidence>
<dbReference type="AlphaFoldDB" id="A0A2R6Y1W2"/>
<dbReference type="GO" id="GO:0016987">
    <property type="term" value="F:sigma factor activity"/>
    <property type="evidence" value="ECO:0007669"/>
    <property type="project" value="UniProtKB-KW"/>
</dbReference>
<keyword evidence="2 6" id="KW-0805">Transcription regulation</keyword>
<dbReference type="Proteomes" id="UP000244338">
    <property type="component" value="Unassembled WGS sequence"/>
</dbReference>
<dbReference type="PROSITE" id="PS01063">
    <property type="entry name" value="SIGMA70_ECF"/>
    <property type="match status" value="1"/>
</dbReference>
<comment type="similarity">
    <text evidence="1 6">Belongs to the sigma-70 factor family. ECF subfamily.</text>
</comment>
<dbReference type="InterPro" id="IPR000838">
    <property type="entry name" value="RNA_pol_sigma70_ECF_CS"/>
</dbReference>
<gene>
    <name evidence="9" type="ORF">BSOLF_2893</name>
</gene>
<dbReference type="InterPro" id="IPR039425">
    <property type="entry name" value="RNA_pol_sigma-70-like"/>
</dbReference>
<dbReference type="GO" id="GO:0006950">
    <property type="term" value="P:response to stress"/>
    <property type="evidence" value="ECO:0007669"/>
    <property type="project" value="UniProtKB-ARBA"/>
</dbReference>
<evidence type="ECO:0000256" key="2">
    <source>
        <dbReference type="ARBA" id="ARBA00023015"/>
    </source>
</evidence>
<dbReference type="InterPro" id="IPR007627">
    <property type="entry name" value="RNA_pol_sigma70_r2"/>
</dbReference>
<dbReference type="InterPro" id="IPR013324">
    <property type="entry name" value="RNA_pol_sigma_r3/r4-like"/>
</dbReference>
<dbReference type="InterPro" id="IPR036388">
    <property type="entry name" value="WH-like_DNA-bd_sf"/>
</dbReference>
<name>A0A2R6Y1W2_9BACL</name>
<dbReference type="Pfam" id="PF04542">
    <property type="entry name" value="Sigma70_r2"/>
    <property type="match status" value="1"/>
</dbReference>
<dbReference type="GO" id="GO:0006352">
    <property type="term" value="P:DNA-templated transcription initiation"/>
    <property type="evidence" value="ECO:0007669"/>
    <property type="project" value="InterPro"/>
</dbReference>
<dbReference type="Pfam" id="PF08281">
    <property type="entry name" value="Sigma70_r4_2"/>
    <property type="match status" value="1"/>
</dbReference>
<protein>
    <recommendedName>
        <fullName evidence="6">RNA polymerase sigma factor</fullName>
    </recommendedName>
</protein>
<evidence type="ECO:0000256" key="1">
    <source>
        <dbReference type="ARBA" id="ARBA00010641"/>
    </source>
</evidence>
<dbReference type="SUPFAM" id="SSF88946">
    <property type="entry name" value="Sigma2 domain of RNA polymerase sigma factors"/>
    <property type="match status" value="1"/>
</dbReference>
<evidence type="ECO:0000313" key="10">
    <source>
        <dbReference type="Proteomes" id="UP000244338"/>
    </source>
</evidence>
<dbReference type="EMBL" id="PEBX01000023">
    <property type="protein sequence ID" value="PTQ56625.1"/>
    <property type="molecule type" value="Genomic_DNA"/>
</dbReference>
<comment type="caution">
    <text evidence="9">The sequence shown here is derived from an EMBL/GenBank/DDBJ whole genome shotgun (WGS) entry which is preliminary data.</text>
</comment>
<organism evidence="9 10">
    <name type="scientific">Candidatus Carbonibacillus altaicus</name>
    <dbReference type="NCBI Taxonomy" id="2163959"/>
    <lineage>
        <taxon>Bacteria</taxon>
        <taxon>Bacillati</taxon>
        <taxon>Bacillota</taxon>
        <taxon>Bacilli</taxon>
        <taxon>Bacillales</taxon>
        <taxon>Candidatus Carbonibacillus</taxon>
    </lineage>
</organism>
<evidence type="ECO:0000256" key="6">
    <source>
        <dbReference type="RuleBase" id="RU000716"/>
    </source>
</evidence>
<dbReference type="PANTHER" id="PTHR43133">
    <property type="entry name" value="RNA POLYMERASE ECF-TYPE SIGMA FACTO"/>
    <property type="match status" value="1"/>
</dbReference>
<evidence type="ECO:0000256" key="3">
    <source>
        <dbReference type="ARBA" id="ARBA00023082"/>
    </source>
</evidence>
<reference evidence="10" key="1">
    <citation type="journal article" date="2018" name="Sci. Rep.">
        <title>Lignite coal burning seam in the remote Altai Mountains harbors a hydrogen-driven thermophilic microbial community.</title>
        <authorList>
            <person name="Kadnikov V.V."/>
            <person name="Mardanov A.V."/>
            <person name="Ivasenko D.A."/>
            <person name="Antsiferov D.V."/>
            <person name="Beletsky A.V."/>
            <person name="Karnachuk O.V."/>
            <person name="Ravin N.V."/>
        </authorList>
    </citation>
    <scope>NUCLEOTIDE SEQUENCE [LARGE SCALE GENOMIC DNA]</scope>
</reference>
<dbReference type="CDD" id="cd06171">
    <property type="entry name" value="Sigma70_r4"/>
    <property type="match status" value="1"/>
</dbReference>
<dbReference type="Gene3D" id="1.10.10.10">
    <property type="entry name" value="Winged helix-like DNA-binding domain superfamily/Winged helix DNA-binding domain"/>
    <property type="match status" value="1"/>
</dbReference>
<evidence type="ECO:0000259" key="7">
    <source>
        <dbReference type="Pfam" id="PF04542"/>
    </source>
</evidence>
<proteinExistence type="inferred from homology"/>
<feature type="domain" description="RNA polymerase sigma-70 region 2" evidence="7">
    <location>
        <begin position="23"/>
        <end position="91"/>
    </location>
</feature>
<keyword evidence="4 6" id="KW-0238">DNA-binding</keyword>
<dbReference type="InterPro" id="IPR013325">
    <property type="entry name" value="RNA_pol_sigma_r2"/>
</dbReference>
<evidence type="ECO:0000256" key="5">
    <source>
        <dbReference type="ARBA" id="ARBA00023163"/>
    </source>
</evidence>
<accession>A0A2R6Y1W2</accession>
<dbReference type="InterPro" id="IPR013249">
    <property type="entry name" value="RNA_pol_sigma70_r4_t2"/>
</dbReference>
<keyword evidence="3 6" id="KW-0731">Sigma factor</keyword>
<dbReference type="NCBIfam" id="TIGR02937">
    <property type="entry name" value="sigma70-ECF"/>
    <property type="match status" value="1"/>
</dbReference>
<dbReference type="PANTHER" id="PTHR43133:SF51">
    <property type="entry name" value="RNA POLYMERASE SIGMA FACTOR"/>
    <property type="match status" value="1"/>
</dbReference>
<evidence type="ECO:0000259" key="8">
    <source>
        <dbReference type="Pfam" id="PF08281"/>
    </source>
</evidence>
<keyword evidence="5 6" id="KW-0804">Transcription</keyword>
<dbReference type="Gene3D" id="1.10.1740.10">
    <property type="match status" value="1"/>
</dbReference>
<dbReference type="InterPro" id="IPR014284">
    <property type="entry name" value="RNA_pol_sigma-70_dom"/>
</dbReference>
<sequence length="195" mass="22935">MCDQDRMIVRAVKEGHIDQFAKLIACYEGRLRHFIKQYLTAYHMHDMVDDLLQETFLKAYHHIHDFRDDEAQFSTWLYTIAKNTVLSELRRSYHQDLAYDDQLLARRPAPEKQPEQSAVLKETAQYVQDAIQTLPERQRACVVLREYEELDYKDIASRLGLSVSSVKSLLFRARQSLRQKLEPYVLEKTPEGADT</sequence>
<dbReference type="GO" id="GO:0003677">
    <property type="term" value="F:DNA binding"/>
    <property type="evidence" value="ECO:0007669"/>
    <property type="project" value="UniProtKB-KW"/>
</dbReference>